<evidence type="ECO:0000313" key="2">
    <source>
        <dbReference type="EMBL" id="KAK6342945.1"/>
    </source>
</evidence>
<evidence type="ECO:0000256" key="1">
    <source>
        <dbReference type="SAM" id="SignalP"/>
    </source>
</evidence>
<comment type="caution">
    <text evidence="2">The sequence shown here is derived from an EMBL/GenBank/DDBJ whole genome shotgun (WGS) entry which is preliminary data.</text>
</comment>
<sequence length="293" mass="30803">MRFTPIILLAGAASAAVVSSLKCNANNCLRAVRATAPVFSTRKQSEDCSLFLKSYHPTVTAKTVHTPASTTTTTIQTHGGFDLELCTPLPSVPSMPTYATPCSGASAFSSACACIGITEASPPTAVTITIATATATTTTAIATIKASEFHLKIREEAAEPRYVRAATSDDPINPPTVITTNISQAVVFSIHNDGTLRTTFGLMMVYTISENFGNIYLGDVPEGADPDEHRPYDCDITSDKSVSCATDEVDPFMAFGLVELGESVLMVGGKASLDWDALGTVAQLEAVPIIPNC</sequence>
<protein>
    <submittedName>
        <fullName evidence="2">Uncharacterized protein</fullName>
    </submittedName>
</protein>
<reference evidence="2 3" key="1">
    <citation type="submission" date="2019-10" db="EMBL/GenBank/DDBJ databases">
        <authorList>
            <person name="Palmer J.M."/>
        </authorList>
    </citation>
    <scope>NUCLEOTIDE SEQUENCE [LARGE SCALE GENOMIC DNA]</scope>
    <source>
        <strain evidence="2 3">TWF718</strain>
    </source>
</reference>
<proteinExistence type="predicted"/>
<feature type="chain" id="PRO_5042925559" evidence="1">
    <location>
        <begin position="21"/>
        <end position="293"/>
    </location>
</feature>
<accession>A0AAN8N0V6</accession>
<gene>
    <name evidence="2" type="ORF">TWF718_008323</name>
</gene>
<dbReference type="EMBL" id="JAVHNR010000005">
    <property type="protein sequence ID" value="KAK6342945.1"/>
    <property type="molecule type" value="Genomic_DNA"/>
</dbReference>
<dbReference type="Proteomes" id="UP001313282">
    <property type="component" value="Unassembled WGS sequence"/>
</dbReference>
<feature type="signal peptide" evidence="1">
    <location>
        <begin position="1"/>
        <end position="20"/>
    </location>
</feature>
<evidence type="ECO:0000313" key="3">
    <source>
        <dbReference type="Proteomes" id="UP001313282"/>
    </source>
</evidence>
<keyword evidence="3" id="KW-1185">Reference proteome</keyword>
<keyword evidence="1" id="KW-0732">Signal</keyword>
<dbReference type="AlphaFoldDB" id="A0AAN8N0V6"/>
<name>A0AAN8N0V6_9PEZI</name>
<organism evidence="2 3">
    <name type="scientific">Orbilia javanica</name>
    <dbReference type="NCBI Taxonomy" id="47235"/>
    <lineage>
        <taxon>Eukaryota</taxon>
        <taxon>Fungi</taxon>
        <taxon>Dikarya</taxon>
        <taxon>Ascomycota</taxon>
        <taxon>Pezizomycotina</taxon>
        <taxon>Orbiliomycetes</taxon>
        <taxon>Orbiliales</taxon>
        <taxon>Orbiliaceae</taxon>
        <taxon>Orbilia</taxon>
    </lineage>
</organism>